<evidence type="ECO:0000313" key="1">
    <source>
        <dbReference type="EMBL" id="DAD40102.1"/>
    </source>
</evidence>
<organism evidence="1 2">
    <name type="scientific">Nelumbo nucifera</name>
    <name type="common">Sacred lotus</name>
    <dbReference type="NCBI Taxonomy" id="4432"/>
    <lineage>
        <taxon>Eukaryota</taxon>
        <taxon>Viridiplantae</taxon>
        <taxon>Streptophyta</taxon>
        <taxon>Embryophyta</taxon>
        <taxon>Tracheophyta</taxon>
        <taxon>Spermatophyta</taxon>
        <taxon>Magnoliopsida</taxon>
        <taxon>Proteales</taxon>
        <taxon>Nelumbonaceae</taxon>
        <taxon>Nelumbo</taxon>
    </lineage>
</organism>
<protein>
    <submittedName>
        <fullName evidence="1">Uncharacterized protein</fullName>
    </submittedName>
</protein>
<keyword evidence="2" id="KW-1185">Reference proteome</keyword>
<comment type="caution">
    <text evidence="1">The sequence shown here is derived from an EMBL/GenBank/DDBJ whole genome shotgun (WGS) entry which is preliminary data.</text>
</comment>
<proteinExistence type="predicted"/>
<evidence type="ECO:0000313" key="2">
    <source>
        <dbReference type="Proteomes" id="UP000607653"/>
    </source>
</evidence>
<dbReference type="AlphaFoldDB" id="A0A822Z4V5"/>
<reference evidence="1 2" key="1">
    <citation type="journal article" date="2020" name="Mol. Biol. Evol.">
        <title>Distinct Expression and Methylation Patterns for Genes with Different Fates following a Single Whole-Genome Duplication in Flowering Plants.</title>
        <authorList>
            <person name="Shi T."/>
            <person name="Rahmani R.S."/>
            <person name="Gugger P.F."/>
            <person name="Wang M."/>
            <person name="Li H."/>
            <person name="Zhang Y."/>
            <person name="Li Z."/>
            <person name="Wang Q."/>
            <person name="Van de Peer Y."/>
            <person name="Marchal K."/>
            <person name="Chen J."/>
        </authorList>
    </citation>
    <scope>NUCLEOTIDE SEQUENCE [LARGE SCALE GENOMIC DNA]</scope>
    <source>
        <tissue evidence="1">Leaf</tissue>
    </source>
</reference>
<sequence length="51" mass="6229">MDERLNLMTRRETSKKNMKEIQRYPRNIKHIHENMATRNSIRSRCITNQKG</sequence>
<dbReference type="Proteomes" id="UP000607653">
    <property type="component" value="Unassembled WGS sequence"/>
</dbReference>
<dbReference type="EMBL" id="DUZY01000005">
    <property type="protein sequence ID" value="DAD40102.1"/>
    <property type="molecule type" value="Genomic_DNA"/>
</dbReference>
<gene>
    <name evidence="1" type="ORF">HUJ06_014426</name>
</gene>
<accession>A0A822Z4V5</accession>
<name>A0A822Z4V5_NELNU</name>